<dbReference type="Gene3D" id="1.10.287.130">
    <property type="match status" value="1"/>
</dbReference>
<evidence type="ECO:0000313" key="10">
    <source>
        <dbReference type="Proteomes" id="UP000199045"/>
    </source>
</evidence>
<evidence type="ECO:0000256" key="6">
    <source>
        <dbReference type="SAM" id="Phobius"/>
    </source>
</evidence>
<evidence type="ECO:0000256" key="3">
    <source>
        <dbReference type="ARBA" id="ARBA00022553"/>
    </source>
</evidence>
<sequence>MYLSLAVGLIPYTLFLFVIVNALSVNDITVPVVITVIDPSFLLPVLLFAVVIVLLYYIWCLRKQIIHINRTGKDIRDARLNMINNISQEIRTPLNAIIGFSEQLSYTALDCNQRELLGAVENAAGMLMQIQQNIQELGWLQKGELHLDTYPFSPYKIFDTVTQKLSSRAHSKRLLFDIIYEGERQLEVTGDGERLTRILVCLVENAIKYTDTGSVHCHMQVENQAAGNIRVNIQVRDTGSGITPEKLPFIFDQYMYNGAAVAGTLHGAGLGLALVRALVELHNGQLTVESTPGKGSCFSCSLSYRALPPPQTIVVTQQDISQTTGQLMKDRYVLVADDQEMNLALMDKILTRWQCRFDKAPDGVAAYELFVCNNYDMVLLDLQMPRMTGVEVVKRIREDKEPSKAQVPVLALTADTTMPANQEFIDAGFDDYLLKPFREKEIYNVIIRHLRPLINIPR</sequence>
<feature type="transmembrane region" description="Helical" evidence="6">
    <location>
        <begin position="41"/>
        <end position="60"/>
    </location>
</feature>
<dbReference type="InterPro" id="IPR036097">
    <property type="entry name" value="HisK_dim/P_sf"/>
</dbReference>
<dbReference type="InterPro" id="IPR001789">
    <property type="entry name" value="Sig_transdc_resp-reg_receiver"/>
</dbReference>
<keyword evidence="4" id="KW-0902">Two-component regulatory system</keyword>
<dbReference type="EC" id="2.7.13.3" evidence="2"/>
<keyword evidence="9" id="KW-0418">Kinase</keyword>
<proteinExistence type="predicted"/>
<keyword evidence="6" id="KW-0812">Transmembrane</keyword>
<keyword evidence="9" id="KW-0808">Transferase</keyword>
<dbReference type="Gene3D" id="3.40.50.2300">
    <property type="match status" value="1"/>
</dbReference>
<dbReference type="EMBL" id="FNBN01000001">
    <property type="protein sequence ID" value="SDE92848.1"/>
    <property type="molecule type" value="Genomic_DNA"/>
</dbReference>
<dbReference type="AlphaFoldDB" id="A0A1G7GXF2"/>
<keyword evidence="3 5" id="KW-0597">Phosphoprotein</keyword>
<keyword evidence="6" id="KW-1133">Transmembrane helix</keyword>
<evidence type="ECO:0000256" key="2">
    <source>
        <dbReference type="ARBA" id="ARBA00012438"/>
    </source>
</evidence>
<organism evidence="9 10">
    <name type="scientific">Chitinophaga filiformis</name>
    <name type="common">Myxococcus filiformis</name>
    <name type="synonym">Flexibacter filiformis</name>
    <dbReference type="NCBI Taxonomy" id="104663"/>
    <lineage>
        <taxon>Bacteria</taxon>
        <taxon>Pseudomonadati</taxon>
        <taxon>Bacteroidota</taxon>
        <taxon>Chitinophagia</taxon>
        <taxon>Chitinophagales</taxon>
        <taxon>Chitinophagaceae</taxon>
        <taxon>Chitinophaga</taxon>
    </lineage>
</organism>
<evidence type="ECO:0000256" key="4">
    <source>
        <dbReference type="ARBA" id="ARBA00023012"/>
    </source>
</evidence>
<dbReference type="InterPro" id="IPR036890">
    <property type="entry name" value="HATPase_C_sf"/>
</dbReference>
<dbReference type="GO" id="GO:0000155">
    <property type="term" value="F:phosphorelay sensor kinase activity"/>
    <property type="evidence" value="ECO:0007669"/>
    <property type="project" value="InterPro"/>
</dbReference>
<feature type="domain" description="Histidine kinase" evidence="7">
    <location>
        <begin position="85"/>
        <end position="306"/>
    </location>
</feature>
<dbReference type="SUPFAM" id="SSF47384">
    <property type="entry name" value="Homodimeric domain of signal transducing histidine kinase"/>
    <property type="match status" value="1"/>
</dbReference>
<dbReference type="Pfam" id="PF00072">
    <property type="entry name" value="Response_reg"/>
    <property type="match status" value="1"/>
</dbReference>
<evidence type="ECO:0000256" key="1">
    <source>
        <dbReference type="ARBA" id="ARBA00000085"/>
    </source>
</evidence>
<dbReference type="PROSITE" id="PS50109">
    <property type="entry name" value="HIS_KIN"/>
    <property type="match status" value="1"/>
</dbReference>
<dbReference type="Pfam" id="PF02518">
    <property type="entry name" value="HATPase_c"/>
    <property type="match status" value="1"/>
</dbReference>
<evidence type="ECO:0000259" key="8">
    <source>
        <dbReference type="PROSITE" id="PS50110"/>
    </source>
</evidence>
<dbReference type="SMART" id="SM00388">
    <property type="entry name" value="HisKA"/>
    <property type="match status" value="1"/>
</dbReference>
<dbReference type="Proteomes" id="UP000199045">
    <property type="component" value="Unassembled WGS sequence"/>
</dbReference>
<dbReference type="SUPFAM" id="SSF55874">
    <property type="entry name" value="ATPase domain of HSP90 chaperone/DNA topoisomerase II/histidine kinase"/>
    <property type="match status" value="1"/>
</dbReference>
<dbReference type="CDD" id="cd00082">
    <property type="entry name" value="HisKA"/>
    <property type="match status" value="1"/>
</dbReference>
<dbReference type="SMART" id="SM00448">
    <property type="entry name" value="REC"/>
    <property type="match status" value="1"/>
</dbReference>
<protein>
    <recommendedName>
        <fullName evidence="2">histidine kinase</fullName>
        <ecNumber evidence="2">2.7.13.3</ecNumber>
    </recommendedName>
</protein>
<accession>A0A1G7GXF2</accession>
<dbReference type="InterPro" id="IPR011006">
    <property type="entry name" value="CheY-like_superfamily"/>
</dbReference>
<feature type="domain" description="Response regulatory" evidence="8">
    <location>
        <begin position="332"/>
        <end position="450"/>
    </location>
</feature>
<dbReference type="STRING" id="104663.SAMN04488121_101203"/>
<dbReference type="OrthoDB" id="9811889at2"/>
<comment type="catalytic activity">
    <reaction evidence="1">
        <text>ATP + protein L-histidine = ADP + protein N-phospho-L-histidine.</text>
        <dbReference type="EC" id="2.7.13.3"/>
    </reaction>
</comment>
<name>A0A1G7GXF2_CHIFI</name>
<dbReference type="Pfam" id="PF00512">
    <property type="entry name" value="HisKA"/>
    <property type="match status" value="1"/>
</dbReference>
<dbReference type="SMART" id="SM00387">
    <property type="entry name" value="HATPase_c"/>
    <property type="match status" value="1"/>
</dbReference>
<evidence type="ECO:0000259" key="7">
    <source>
        <dbReference type="PROSITE" id="PS50109"/>
    </source>
</evidence>
<keyword evidence="6" id="KW-0472">Membrane</keyword>
<dbReference type="PANTHER" id="PTHR45339:SF1">
    <property type="entry name" value="HYBRID SIGNAL TRANSDUCTION HISTIDINE KINASE J"/>
    <property type="match status" value="1"/>
</dbReference>
<dbReference type="InterPro" id="IPR004358">
    <property type="entry name" value="Sig_transdc_His_kin-like_C"/>
</dbReference>
<dbReference type="PROSITE" id="PS50110">
    <property type="entry name" value="RESPONSE_REGULATORY"/>
    <property type="match status" value="1"/>
</dbReference>
<dbReference type="Gene3D" id="3.30.565.10">
    <property type="entry name" value="Histidine kinase-like ATPase, C-terminal domain"/>
    <property type="match status" value="1"/>
</dbReference>
<gene>
    <name evidence="9" type="ORF">SAMN04488121_101203</name>
</gene>
<reference evidence="9 10" key="1">
    <citation type="submission" date="2016-10" db="EMBL/GenBank/DDBJ databases">
        <authorList>
            <person name="de Groot N.N."/>
        </authorList>
    </citation>
    <scope>NUCLEOTIDE SEQUENCE [LARGE SCALE GENOMIC DNA]</scope>
    <source>
        <strain evidence="9 10">DSM 527</strain>
    </source>
</reference>
<feature type="modified residue" description="4-aspartylphosphate" evidence="5">
    <location>
        <position position="381"/>
    </location>
</feature>
<evidence type="ECO:0000256" key="5">
    <source>
        <dbReference type="PROSITE-ProRule" id="PRU00169"/>
    </source>
</evidence>
<dbReference type="InterPro" id="IPR003594">
    <property type="entry name" value="HATPase_dom"/>
</dbReference>
<dbReference type="RefSeq" id="WP_089828375.1">
    <property type="nucleotide sequence ID" value="NZ_FNBN01000001.1"/>
</dbReference>
<dbReference type="PANTHER" id="PTHR45339">
    <property type="entry name" value="HYBRID SIGNAL TRANSDUCTION HISTIDINE KINASE J"/>
    <property type="match status" value="1"/>
</dbReference>
<evidence type="ECO:0000313" key="9">
    <source>
        <dbReference type="EMBL" id="SDE92848.1"/>
    </source>
</evidence>
<dbReference type="CDD" id="cd17546">
    <property type="entry name" value="REC_hyHK_CKI1_RcsC-like"/>
    <property type="match status" value="1"/>
</dbReference>
<dbReference type="InterPro" id="IPR005467">
    <property type="entry name" value="His_kinase_dom"/>
</dbReference>
<dbReference type="PRINTS" id="PR00344">
    <property type="entry name" value="BCTRLSENSOR"/>
</dbReference>
<dbReference type="InterPro" id="IPR003661">
    <property type="entry name" value="HisK_dim/P_dom"/>
</dbReference>
<dbReference type="SUPFAM" id="SSF52172">
    <property type="entry name" value="CheY-like"/>
    <property type="match status" value="1"/>
</dbReference>